<dbReference type="AlphaFoldDB" id="A0A3M8CMB4"/>
<protein>
    <submittedName>
        <fullName evidence="2">Serine hydrolase</fullName>
    </submittedName>
</protein>
<dbReference type="OrthoDB" id="9775096at2"/>
<keyword evidence="2" id="KW-0378">Hydrolase</keyword>
<dbReference type="GO" id="GO:0030655">
    <property type="term" value="P:beta-lactam antibiotic catabolic process"/>
    <property type="evidence" value="ECO:0007669"/>
    <property type="project" value="InterPro"/>
</dbReference>
<dbReference type="InterPro" id="IPR045155">
    <property type="entry name" value="Beta-lactam_cat"/>
</dbReference>
<dbReference type="PANTHER" id="PTHR35333">
    <property type="entry name" value="BETA-LACTAMASE"/>
    <property type="match status" value="1"/>
</dbReference>
<dbReference type="Proteomes" id="UP000282028">
    <property type="component" value="Unassembled WGS sequence"/>
</dbReference>
<sequence>MLSSLSPSIAPLLEESGGEWGVYLEDLHTGEQLSFNQNERFYAASVIKVPIMAAVFAEVSAGKFALETIIRLRQEDQVGGAGILQHMTPGSEWTVQDLVTLMIIQSDNTATNMLIDLVGKESIRSIMQATEMTNSHFYNKLMIVPAQVEGYNEVTAADLGNHLRYLAKGKVISYDSCARMMAILKQQQHRDRIPLHFPYPSGDLIGSLPSWELANKTGSVTNITHDIGILYVGSSAVTICVLNKGLPQKAAVQTIASIGKLVFDLYSK</sequence>
<proteinExistence type="predicted"/>
<keyword evidence="3" id="KW-1185">Reference proteome</keyword>
<dbReference type="RefSeq" id="WP_122907248.1">
    <property type="nucleotide sequence ID" value="NZ_CBCSBE010000011.1"/>
</dbReference>
<evidence type="ECO:0000259" key="1">
    <source>
        <dbReference type="Pfam" id="PF13354"/>
    </source>
</evidence>
<comment type="caution">
    <text evidence="2">The sequence shown here is derived from an EMBL/GenBank/DDBJ whole genome shotgun (WGS) entry which is preliminary data.</text>
</comment>
<evidence type="ECO:0000313" key="2">
    <source>
        <dbReference type="EMBL" id="RNB76886.1"/>
    </source>
</evidence>
<dbReference type="InterPro" id="IPR000871">
    <property type="entry name" value="Beta-lactam_class-A"/>
</dbReference>
<dbReference type="PANTHER" id="PTHR35333:SF3">
    <property type="entry name" value="BETA-LACTAMASE-TYPE TRANSPEPTIDASE FOLD CONTAINING PROTEIN"/>
    <property type="match status" value="1"/>
</dbReference>
<gene>
    <name evidence="2" type="ORF">EDM52_01445</name>
</gene>
<reference evidence="2 3" key="1">
    <citation type="submission" date="2018-10" db="EMBL/GenBank/DDBJ databases">
        <title>Phylogenomics of Brevibacillus.</title>
        <authorList>
            <person name="Dunlap C."/>
        </authorList>
    </citation>
    <scope>NUCLEOTIDE SEQUENCE [LARGE SCALE GENOMIC DNA]</scope>
    <source>
        <strain evidence="2 3">JCM 12215</strain>
    </source>
</reference>
<dbReference type="SUPFAM" id="SSF56601">
    <property type="entry name" value="beta-lactamase/transpeptidase-like"/>
    <property type="match status" value="1"/>
</dbReference>
<dbReference type="EMBL" id="RHHR01000003">
    <property type="protein sequence ID" value="RNB76886.1"/>
    <property type="molecule type" value="Genomic_DNA"/>
</dbReference>
<accession>A0A3M8CMB4</accession>
<dbReference type="Gene3D" id="3.40.710.10">
    <property type="entry name" value="DD-peptidase/beta-lactamase superfamily"/>
    <property type="match status" value="1"/>
</dbReference>
<dbReference type="InterPro" id="IPR012338">
    <property type="entry name" value="Beta-lactam/transpept-like"/>
</dbReference>
<dbReference type="GO" id="GO:0008800">
    <property type="term" value="F:beta-lactamase activity"/>
    <property type="evidence" value="ECO:0007669"/>
    <property type="project" value="InterPro"/>
</dbReference>
<feature type="domain" description="Beta-lactamase class A catalytic" evidence="1">
    <location>
        <begin position="21"/>
        <end position="241"/>
    </location>
</feature>
<dbReference type="GO" id="GO:0046677">
    <property type="term" value="P:response to antibiotic"/>
    <property type="evidence" value="ECO:0007669"/>
    <property type="project" value="InterPro"/>
</dbReference>
<name>A0A3M8CMB4_9BACL</name>
<organism evidence="2 3">
    <name type="scientific">Brevibacillus invocatus</name>
    <dbReference type="NCBI Taxonomy" id="173959"/>
    <lineage>
        <taxon>Bacteria</taxon>
        <taxon>Bacillati</taxon>
        <taxon>Bacillota</taxon>
        <taxon>Bacilli</taxon>
        <taxon>Bacillales</taxon>
        <taxon>Paenibacillaceae</taxon>
        <taxon>Brevibacillus</taxon>
    </lineage>
</organism>
<dbReference type="Pfam" id="PF13354">
    <property type="entry name" value="Beta-lactamase2"/>
    <property type="match status" value="1"/>
</dbReference>
<evidence type="ECO:0000313" key="3">
    <source>
        <dbReference type="Proteomes" id="UP000282028"/>
    </source>
</evidence>